<organism evidence="2 3">
    <name type="scientific">Cognatishimia activa</name>
    <dbReference type="NCBI Taxonomy" id="1715691"/>
    <lineage>
        <taxon>Bacteria</taxon>
        <taxon>Pseudomonadati</taxon>
        <taxon>Pseudomonadota</taxon>
        <taxon>Alphaproteobacteria</taxon>
        <taxon>Rhodobacterales</taxon>
        <taxon>Paracoccaceae</taxon>
        <taxon>Cognatishimia</taxon>
    </lineage>
</organism>
<name>A0A975ERC4_9RHOB</name>
<keyword evidence="1" id="KW-0812">Transmembrane</keyword>
<sequence>MNPDLFLTLGLCLAVLTVPMFLSALADSRSPRLAVLSAIVAAGCLAYALTTKPMGYTLQEVPAVVIDVLASLVK</sequence>
<dbReference type="Proteomes" id="UP000665026">
    <property type="component" value="Chromosome"/>
</dbReference>
<dbReference type="AlphaFoldDB" id="A0A975ERC4"/>
<accession>A0A975ERC4</accession>
<evidence type="ECO:0000313" key="2">
    <source>
        <dbReference type="EMBL" id="QTN36755.1"/>
    </source>
</evidence>
<evidence type="ECO:0008006" key="4">
    <source>
        <dbReference type="Google" id="ProtNLM"/>
    </source>
</evidence>
<evidence type="ECO:0000313" key="3">
    <source>
        <dbReference type="Proteomes" id="UP000665026"/>
    </source>
</evidence>
<keyword evidence="1" id="KW-1133">Transmembrane helix</keyword>
<feature type="transmembrane region" description="Helical" evidence="1">
    <location>
        <begin position="33"/>
        <end position="50"/>
    </location>
</feature>
<keyword evidence="1" id="KW-0472">Membrane</keyword>
<dbReference type="EMBL" id="CP060010">
    <property type="protein sequence ID" value="QTN36755.1"/>
    <property type="molecule type" value="Genomic_DNA"/>
</dbReference>
<dbReference type="RefSeq" id="WP_209357452.1">
    <property type="nucleotide sequence ID" value="NZ_CP060010.1"/>
</dbReference>
<proteinExistence type="predicted"/>
<gene>
    <name evidence="2" type="ORF">HZ995_04335</name>
</gene>
<protein>
    <recommendedName>
        <fullName evidence="4">50S ribosomal protein L35</fullName>
    </recommendedName>
</protein>
<evidence type="ECO:0000256" key="1">
    <source>
        <dbReference type="SAM" id="Phobius"/>
    </source>
</evidence>
<dbReference type="KEGG" id="cact:HZ995_04335"/>
<reference evidence="2" key="1">
    <citation type="submission" date="2020-07" db="EMBL/GenBank/DDBJ databases">
        <title>Genome sequences of bacteria associated with the marine, planktonic diatom Thalassiosira profunda strain ECT2AJA-044.</title>
        <authorList>
            <person name="Gargas C.B."/>
            <person name="Roberts W.R."/>
            <person name="Alverson A.J."/>
        </authorList>
    </citation>
    <scope>NUCLEOTIDE SEQUENCE</scope>
    <source>
        <strain evidence="2">ECT2AJA-044</strain>
    </source>
</reference>